<evidence type="ECO:0000313" key="3">
    <source>
        <dbReference type="EMBL" id="MBD8877809.1"/>
    </source>
</evidence>
<sequence length="206" mass="22515">MGETIDYFYSHVSPWAYLGHDAVRAVAERHGAVLCARPVDLSGVFDASGGLPLGKRHPARQACRFIELQRWKDKRGVPLSFKPKFFPTKPGLADRSAIALAQANGPVLEFSAVMFRAIWADDLDIAEENVVRQGLEAVGVDPDELISKAEGAEVIGQYQQNQQDAVDAGVIGSPCYVLKGEPFWGQDRIDLLEDAFISGRPGYTSL</sequence>
<comment type="similarity">
    <text evidence="1">Belongs to the GST superfamily. NadH family.</text>
</comment>
<dbReference type="PANTHER" id="PTHR42943:SF13">
    <property type="entry name" value="GLUTATHIONE S-TRANSFERASE KAPPA-RELATED"/>
    <property type="match status" value="1"/>
</dbReference>
<proteinExistence type="inferred from homology"/>
<dbReference type="CDD" id="cd03022">
    <property type="entry name" value="DsbA_HCCA_Iso"/>
    <property type="match status" value="1"/>
</dbReference>
<dbReference type="InterPro" id="IPR001853">
    <property type="entry name" value="DSBA-like_thioredoxin_dom"/>
</dbReference>
<dbReference type="InterPro" id="IPR014440">
    <property type="entry name" value="HCCAis_GSTk"/>
</dbReference>
<keyword evidence="4" id="KW-1185">Reference proteome</keyword>
<dbReference type="Pfam" id="PF01323">
    <property type="entry name" value="DSBA"/>
    <property type="match status" value="1"/>
</dbReference>
<keyword evidence="1 3" id="KW-0413">Isomerase</keyword>
<evidence type="ECO:0000313" key="4">
    <source>
        <dbReference type="Proteomes" id="UP000615687"/>
    </source>
</evidence>
<accession>A0ABR9CD60</accession>
<dbReference type="RefSeq" id="WP_192110276.1">
    <property type="nucleotide sequence ID" value="NZ_JACYXJ010000006.1"/>
</dbReference>
<dbReference type="InterPro" id="IPR044087">
    <property type="entry name" value="NahD-like"/>
</dbReference>
<name>A0ABR9CD60_9HYPH</name>
<evidence type="ECO:0000259" key="2">
    <source>
        <dbReference type="Pfam" id="PF01323"/>
    </source>
</evidence>
<reference evidence="3 4" key="1">
    <citation type="submission" date="2020-09" db="EMBL/GenBank/DDBJ databases">
        <title>The genome sequence of type strain Labrenzia polysiphoniae KACC 19711.</title>
        <authorList>
            <person name="Liu Y."/>
        </authorList>
    </citation>
    <scope>NUCLEOTIDE SEQUENCE [LARGE SCALE GENOMIC DNA]</scope>
    <source>
        <strain evidence="3 4">KACC 19711</strain>
    </source>
</reference>
<comment type="catalytic activity">
    <reaction evidence="1">
        <text>2-hydroxychromene-2-carboxylate = (3E)-4-(2-hydroxyphenyl)-2-oxobut-3-enoate</text>
        <dbReference type="Rhea" id="RHEA:27401"/>
        <dbReference type="ChEBI" id="CHEBI:59350"/>
        <dbReference type="ChEBI" id="CHEBI:59353"/>
        <dbReference type="EC" id="5.99.1.4"/>
    </reaction>
</comment>
<dbReference type="InterPro" id="IPR036249">
    <property type="entry name" value="Thioredoxin-like_sf"/>
</dbReference>
<dbReference type="EC" id="5.99.1.4" evidence="1"/>
<dbReference type="PANTHER" id="PTHR42943">
    <property type="entry name" value="GLUTATHIONE S-TRANSFERASE KAPPA"/>
    <property type="match status" value="1"/>
</dbReference>
<dbReference type="Proteomes" id="UP000615687">
    <property type="component" value="Unassembled WGS sequence"/>
</dbReference>
<dbReference type="Gene3D" id="3.40.30.10">
    <property type="entry name" value="Glutaredoxin"/>
    <property type="match status" value="1"/>
</dbReference>
<dbReference type="PIRSF" id="PIRSF006386">
    <property type="entry name" value="HCCAis_GSTk"/>
    <property type="match status" value="1"/>
</dbReference>
<comment type="caution">
    <text evidence="3">The sequence shown here is derived from an EMBL/GenBank/DDBJ whole genome shotgun (WGS) entry which is preliminary data.</text>
</comment>
<dbReference type="InterPro" id="IPR051924">
    <property type="entry name" value="GST_Kappa/NadH"/>
</dbReference>
<gene>
    <name evidence="3" type="ORF">IG617_16065</name>
</gene>
<evidence type="ECO:0000256" key="1">
    <source>
        <dbReference type="PIRNR" id="PIRNR006386"/>
    </source>
</evidence>
<organism evidence="3 4">
    <name type="scientific">Roseibium polysiphoniae</name>
    <dbReference type="NCBI Taxonomy" id="2571221"/>
    <lineage>
        <taxon>Bacteria</taxon>
        <taxon>Pseudomonadati</taxon>
        <taxon>Pseudomonadota</taxon>
        <taxon>Alphaproteobacteria</taxon>
        <taxon>Hyphomicrobiales</taxon>
        <taxon>Stappiaceae</taxon>
        <taxon>Roseibium</taxon>
    </lineage>
</organism>
<protein>
    <recommendedName>
        <fullName evidence="1">2-hydroxychromene-2-carboxylate isomerase</fullName>
        <ecNumber evidence="1">5.99.1.4</ecNumber>
    </recommendedName>
</protein>
<dbReference type="SUPFAM" id="SSF52833">
    <property type="entry name" value="Thioredoxin-like"/>
    <property type="match status" value="1"/>
</dbReference>
<feature type="domain" description="DSBA-like thioredoxin" evidence="2">
    <location>
        <begin position="4"/>
        <end position="195"/>
    </location>
</feature>
<dbReference type="EMBL" id="JACYXJ010000006">
    <property type="protein sequence ID" value="MBD8877809.1"/>
    <property type="molecule type" value="Genomic_DNA"/>
</dbReference>
<dbReference type="GO" id="GO:0016853">
    <property type="term" value="F:isomerase activity"/>
    <property type="evidence" value="ECO:0007669"/>
    <property type="project" value="UniProtKB-KW"/>
</dbReference>